<dbReference type="Gene3D" id="3.40.630.10">
    <property type="entry name" value="Zn peptidases"/>
    <property type="match status" value="1"/>
</dbReference>
<dbReference type="SUPFAM" id="SSF53187">
    <property type="entry name" value="Zn-dependent exopeptidases"/>
    <property type="match status" value="1"/>
</dbReference>
<dbReference type="PANTHER" id="PTHR11705:SF119">
    <property type="entry name" value="OS02G0119300 PROTEIN"/>
    <property type="match status" value="1"/>
</dbReference>
<dbReference type="SMART" id="SM00631">
    <property type="entry name" value="Zn_pept"/>
    <property type="match status" value="1"/>
</dbReference>
<dbReference type="PROSITE" id="PS52035">
    <property type="entry name" value="PEPTIDASE_M14"/>
    <property type="match status" value="1"/>
</dbReference>
<dbReference type="GO" id="GO:0005615">
    <property type="term" value="C:extracellular space"/>
    <property type="evidence" value="ECO:0007669"/>
    <property type="project" value="TreeGrafter"/>
</dbReference>
<dbReference type="GO" id="GO:0008270">
    <property type="term" value="F:zinc ion binding"/>
    <property type="evidence" value="ECO:0007669"/>
    <property type="project" value="InterPro"/>
</dbReference>
<gene>
    <name evidence="6" type="ORF">OAUR00152_LOCUS3022</name>
</gene>
<reference evidence="6" key="1">
    <citation type="submission" date="2021-01" db="EMBL/GenBank/DDBJ databases">
        <authorList>
            <person name="Corre E."/>
            <person name="Pelletier E."/>
            <person name="Niang G."/>
            <person name="Scheremetjew M."/>
            <person name="Finn R."/>
            <person name="Kale V."/>
            <person name="Holt S."/>
            <person name="Cochrane G."/>
            <person name="Meng A."/>
            <person name="Brown T."/>
            <person name="Cohen L."/>
        </authorList>
    </citation>
    <scope>NUCLEOTIDE SEQUENCE</scope>
    <source>
        <strain evidence="6">Isolate 1302-5</strain>
    </source>
</reference>
<protein>
    <recommendedName>
        <fullName evidence="5">Peptidase M14 domain-containing protein</fullName>
    </recommendedName>
</protein>
<sequence>MFDIAAKYPAIAELVDMGDSYHKIARVGKGWDLWVLKLTNRARPGGYDRKGIFFSMFGLHAREYAPPEIGTRMAEYVVQNYGRDADVTALLDNNELHLLLLANPDGREIAQDNRSAWWRKNTNFGPNADGRYCGNQFEDGGVDLNRNFDFMWGDDVGSSSDPCESDFRGSRAFSEPESRAVGDYAREIFPSSQFRSDPEGRSSIRRERNTDASVGLFVDVHAYGELVISPWGFIDERIPPQNYAAYRALSHKMCWFNGYKPSASGNKNFLYEVSGGGTDYTWGNLGVPSILFEVGTSFYPTCDKFLDKIYPRNLRALLYSASVSSRPLFIAKGPDVLELKLQPRRVGPRGEMTVTARVSDDKWSDDIRDAEGRVPSAGQRIEEVRLYVDEYPDYIDTNKNVRNNVPSSVIRMEKRRSSGTGGGSFFFSSSNEIAVAKVTASTLTRGRHMLCVAAVDAMGYVGSMKCEYFGVGCHPNDCGDGDGEEEEDGDGDGDEEDGGEDDECSALKKKFQCRKNEGCAWERLARPRGGVTRKKCVKANAAAAAAATATATRDRI</sequence>
<evidence type="ECO:0000256" key="4">
    <source>
        <dbReference type="SAM" id="MobiDB-lite"/>
    </source>
</evidence>
<dbReference type="GO" id="GO:0004181">
    <property type="term" value="F:metallocarboxypeptidase activity"/>
    <property type="evidence" value="ECO:0007669"/>
    <property type="project" value="InterPro"/>
</dbReference>
<name>A0A7S4HRJ4_9STRA</name>
<evidence type="ECO:0000313" key="6">
    <source>
        <dbReference type="EMBL" id="CAE2206906.1"/>
    </source>
</evidence>
<dbReference type="GO" id="GO:0006508">
    <property type="term" value="P:proteolysis"/>
    <property type="evidence" value="ECO:0007669"/>
    <property type="project" value="InterPro"/>
</dbReference>
<dbReference type="InterPro" id="IPR000834">
    <property type="entry name" value="Peptidase_M14"/>
</dbReference>
<evidence type="ECO:0000259" key="5">
    <source>
        <dbReference type="PROSITE" id="PS52035"/>
    </source>
</evidence>
<evidence type="ECO:0000256" key="2">
    <source>
        <dbReference type="ARBA" id="ARBA00005988"/>
    </source>
</evidence>
<comment type="similarity">
    <text evidence="2 3">Belongs to the peptidase M14 family.</text>
</comment>
<dbReference type="EMBL" id="HBKQ01004416">
    <property type="protein sequence ID" value="CAE2206906.1"/>
    <property type="molecule type" value="Transcribed_RNA"/>
</dbReference>
<dbReference type="AlphaFoldDB" id="A0A7S4HRJ4"/>
<comment type="cofactor">
    <cofactor evidence="1">
        <name>Zn(2+)</name>
        <dbReference type="ChEBI" id="CHEBI:29105"/>
    </cofactor>
</comment>
<feature type="active site" description="Proton donor/acceptor" evidence="3">
    <location>
        <position position="293"/>
    </location>
</feature>
<feature type="domain" description="Peptidase M14" evidence="5">
    <location>
        <begin position="1"/>
        <end position="316"/>
    </location>
</feature>
<proteinExistence type="inferred from homology"/>
<dbReference type="PANTHER" id="PTHR11705">
    <property type="entry name" value="PROTEASE FAMILY M14 CARBOXYPEPTIDASE A,B"/>
    <property type="match status" value="1"/>
</dbReference>
<feature type="region of interest" description="Disordered" evidence="4">
    <location>
        <begin position="479"/>
        <end position="502"/>
    </location>
</feature>
<dbReference type="Pfam" id="PF00246">
    <property type="entry name" value="Peptidase_M14"/>
    <property type="match status" value="1"/>
</dbReference>
<evidence type="ECO:0000256" key="3">
    <source>
        <dbReference type="PROSITE-ProRule" id="PRU01379"/>
    </source>
</evidence>
<organism evidence="6">
    <name type="scientific">Odontella aurita</name>
    <dbReference type="NCBI Taxonomy" id="265563"/>
    <lineage>
        <taxon>Eukaryota</taxon>
        <taxon>Sar</taxon>
        <taxon>Stramenopiles</taxon>
        <taxon>Ochrophyta</taxon>
        <taxon>Bacillariophyta</taxon>
        <taxon>Mediophyceae</taxon>
        <taxon>Biddulphiophycidae</taxon>
        <taxon>Eupodiscales</taxon>
        <taxon>Odontellaceae</taxon>
        <taxon>Odontella</taxon>
    </lineage>
</organism>
<accession>A0A7S4HRJ4</accession>
<evidence type="ECO:0000256" key="1">
    <source>
        <dbReference type="ARBA" id="ARBA00001947"/>
    </source>
</evidence>